<dbReference type="AlphaFoldDB" id="A0A1L9RBU9"/>
<keyword evidence="3" id="KW-1185">Reference proteome</keyword>
<dbReference type="Proteomes" id="UP000184383">
    <property type="component" value="Unassembled WGS sequence"/>
</dbReference>
<accession>A0A1L9RBU9</accession>
<feature type="region of interest" description="Disordered" evidence="1">
    <location>
        <begin position="214"/>
        <end position="259"/>
    </location>
</feature>
<sequence length="846" mass="91958">MTLNIQPHPPQPSVSERRGQRLAPLQTNFSRPTARLSSLPVARTQQRPRPSDATEATGERVPLQPPPVKRQSSKSGLRSLFGREKAARKPHLNLNNHNDSKLAEIDEGQSVSVSQTDSALDAPVLSPSLCATPKTALTTPTLVTSPTVAHSQRAKIQAKNSNPRSAKSGEDKPPANDPSWKPPPLFQAYPQSIKHGTLSAPALSADSILRIHATSSRGSSSRDEEMQIHNSQVQNSNESADANAARKKKEDKEKKHLRSLSETIGKTDWTQKIYVLATSGYILQYAGSGKHDRLPEKMMQLGPKSVAFASDAIPGKHWVLQVSQSSEEDGTTALETPKPLFSRLGFHRSHTRRLARSFLMVFDTPDELSYWLLAVRAEIEARGGKKYVSERVFDDGMESQLRSKPSVRQMVTKDPNRFSNSFLQPQQTGAGIAEEHEQSIAGMNSRRSSYISVNRRSIVNQPTPDSRSGSVSTTQTDAVASPITSPGSGRFYSTISASSSPMVGNGAAPAPGSTSLDAPRSPTFASPRKRQSMYMYIPKPSATPSMEAAKLPRPQSTAPDPLVRSTSPPAPNFSVPSFSKRFASRTPQLSQIPQIPIHPSLRDYDDDDEDDINAIASFPSPPQSPSRSISSSGRKESTDQHIMTPREAVARKQIRVSNSEDSLADPQRSQEPKIQSFPRAPRGSMISPSNHNHTPRPISFVAEDDPSPSTSSNDLPQHPPPPAEDRRQQQPQSGRTSILYQTHRAKSPAPPKMAHRKSMPGLSAGPPSAPPPNCPLPKIPSPIDPPSTEVAWEDPASSAAQSCKSPPPKAGRERRKSSAGAAAPPTYSYTPRPSMANRRPSMPNRI</sequence>
<feature type="compositionally biased region" description="Polar residues" evidence="1">
    <location>
        <begin position="228"/>
        <end position="239"/>
    </location>
</feature>
<gene>
    <name evidence="2" type="ORF">ASPWEDRAFT_116943</name>
</gene>
<dbReference type="RefSeq" id="XP_040686068.1">
    <property type="nucleotide sequence ID" value="XM_040828698.1"/>
</dbReference>
<name>A0A1L9RBU9_ASPWE</name>
<reference evidence="3" key="1">
    <citation type="journal article" date="2017" name="Genome Biol.">
        <title>Comparative genomics reveals high biological diversity and specific adaptations in the industrially and medically important fungal genus Aspergillus.</title>
        <authorList>
            <person name="de Vries R.P."/>
            <person name="Riley R."/>
            <person name="Wiebenga A."/>
            <person name="Aguilar-Osorio G."/>
            <person name="Amillis S."/>
            <person name="Uchima C.A."/>
            <person name="Anderluh G."/>
            <person name="Asadollahi M."/>
            <person name="Askin M."/>
            <person name="Barry K."/>
            <person name="Battaglia E."/>
            <person name="Bayram O."/>
            <person name="Benocci T."/>
            <person name="Braus-Stromeyer S.A."/>
            <person name="Caldana C."/>
            <person name="Canovas D."/>
            <person name="Cerqueira G.C."/>
            <person name="Chen F."/>
            <person name="Chen W."/>
            <person name="Choi C."/>
            <person name="Clum A."/>
            <person name="Dos Santos R.A."/>
            <person name="Damasio A.R."/>
            <person name="Diallinas G."/>
            <person name="Emri T."/>
            <person name="Fekete E."/>
            <person name="Flipphi M."/>
            <person name="Freyberg S."/>
            <person name="Gallo A."/>
            <person name="Gournas C."/>
            <person name="Habgood R."/>
            <person name="Hainaut M."/>
            <person name="Harispe M.L."/>
            <person name="Henrissat B."/>
            <person name="Hilden K.S."/>
            <person name="Hope R."/>
            <person name="Hossain A."/>
            <person name="Karabika E."/>
            <person name="Karaffa L."/>
            <person name="Karanyi Z."/>
            <person name="Krasevec N."/>
            <person name="Kuo A."/>
            <person name="Kusch H."/>
            <person name="LaButti K."/>
            <person name="Lagendijk E.L."/>
            <person name="Lapidus A."/>
            <person name="Levasseur A."/>
            <person name="Lindquist E."/>
            <person name="Lipzen A."/>
            <person name="Logrieco A.F."/>
            <person name="MacCabe A."/>
            <person name="Maekelae M.R."/>
            <person name="Malavazi I."/>
            <person name="Melin P."/>
            <person name="Meyer V."/>
            <person name="Mielnichuk N."/>
            <person name="Miskei M."/>
            <person name="Molnar A.P."/>
            <person name="Mule G."/>
            <person name="Ngan C.Y."/>
            <person name="Orejas M."/>
            <person name="Orosz E."/>
            <person name="Ouedraogo J.P."/>
            <person name="Overkamp K.M."/>
            <person name="Park H.-S."/>
            <person name="Perrone G."/>
            <person name="Piumi F."/>
            <person name="Punt P.J."/>
            <person name="Ram A.F."/>
            <person name="Ramon A."/>
            <person name="Rauscher S."/>
            <person name="Record E."/>
            <person name="Riano-Pachon D.M."/>
            <person name="Robert V."/>
            <person name="Roehrig J."/>
            <person name="Ruller R."/>
            <person name="Salamov A."/>
            <person name="Salih N.S."/>
            <person name="Samson R.A."/>
            <person name="Sandor E."/>
            <person name="Sanguinetti M."/>
            <person name="Schuetze T."/>
            <person name="Sepcic K."/>
            <person name="Shelest E."/>
            <person name="Sherlock G."/>
            <person name="Sophianopoulou V."/>
            <person name="Squina F.M."/>
            <person name="Sun H."/>
            <person name="Susca A."/>
            <person name="Todd R.B."/>
            <person name="Tsang A."/>
            <person name="Unkles S.E."/>
            <person name="van de Wiele N."/>
            <person name="van Rossen-Uffink D."/>
            <person name="Oliveira J.V."/>
            <person name="Vesth T.C."/>
            <person name="Visser J."/>
            <person name="Yu J.-H."/>
            <person name="Zhou M."/>
            <person name="Andersen M.R."/>
            <person name="Archer D.B."/>
            <person name="Baker S.E."/>
            <person name="Benoit I."/>
            <person name="Brakhage A.A."/>
            <person name="Braus G.H."/>
            <person name="Fischer R."/>
            <person name="Frisvad J.C."/>
            <person name="Goldman G.H."/>
            <person name="Houbraken J."/>
            <person name="Oakley B."/>
            <person name="Pocsi I."/>
            <person name="Scazzocchio C."/>
            <person name="Seiboth B."/>
            <person name="vanKuyk P.A."/>
            <person name="Wortman J."/>
            <person name="Dyer P.S."/>
            <person name="Grigoriev I.V."/>
        </authorList>
    </citation>
    <scope>NUCLEOTIDE SEQUENCE [LARGE SCALE GENOMIC DNA]</scope>
    <source>
        <strain evidence="3">DTO 134E9</strain>
    </source>
</reference>
<feature type="region of interest" description="Disordered" evidence="1">
    <location>
        <begin position="502"/>
        <end position="846"/>
    </location>
</feature>
<evidence type="ECO:0008006" key="4">
    <source>
        <dbReference type="Google" id="ProtNLM"/>
    </source>
</evidence>
<evidence type="ECO:0000313" key="3">
    <source>
        <dbReference type="Proteomes" id="UP000184383"/>
    </source>
</evidence>
<feature type="compositionally biased region" description="Polar residues" evidence="1">
    <location>
        <begin position="729"/>
        <end position="740"/>
    </location>
</feature>
<feature type="region of interest" description="Disordered" evidence="1">
    <location>
        <begin position="1"/>
        <end position="110"/>
    </location>
</feature>
<dbReference type="VEuPathDB" id="FungiDB:ASPWEDRAFT_116943"/>
<feature type="compositionally biased region" description="Pro residues" evidence="1">
    <location>
        <begin position="767"/>
        <end position="785"/>
    </location>
</feature>
<feature type="region of interest" description="Disordered" evidence="1">
    <location>
        <begin position="142"/>
        <end position="189"/>
    </location>
</feature>
<dbReference type="EMBL" id="KV878215">
    <property type="protein sequence ID" value="OJJ32391.1"/>
    <property type="molecule type" value="Genomic_DNA"/>
</dbReference>
<evidence type="ECO:0000256" key="1">
    <source>
        <dbReference type="SAM" id="MobiDB-lite"/>
    </source>
</evidence>
<protein>
    <recommendedName>
        <fullName evidence="4">PH domain-containing protein</fullName>
    </recommendedName>
</protein>
<dbReference type="OrthoDB" id="1749473at2759"/>
<evidence type="ECO:0000313" key="2">
    <source>
        <dbReference type="EMBL" id="OJJ32391.1"/>
    </source>
</evidence>
<organism evidence="2 3">
    <name type="scientific">Aspergillus wentii DTO 134E9</name>
    <dbReference type="NCBI Taxonomy" id="1073089"/>
    <lineage>
        <taxon>Eukaryota</taxon>
        <taxon>Fungi</taxon>
        <taxon>Dikarya</taxon>
        <taxon>Ascomycota</taxon>
        <taxon>Pezizomycotina</taxon>
        <taxon>Eurotiomycetes</taxon>
        <taxon>Eurotiomycetidae</taxon>
        <taxon>Eurotiales</taxon>
        <taxon>Aspergillaceae</taxon>
        <taxon>Aspergillus</taxon>
        <taxon>Aspergillus subgen. Cremei</taxon>
    </lineage>
</organism>
<proteinExistence type="predicted"/>
<feature type="compositionally biased region" description="Polar residues" evidence="1">
    <location>
        <begin position="655"/>
        <end position="673"/>
    </location>
</feature>
<dbReference type="STRING" id="1073089.A0A1L9RBU9"/>
<dbReference type="GeneID" id="63744546"/>
<feature type="region of interest" description="Disordered" evidence="1">
    <location>
        <begin position="455"/>
        <end position="489"/>
    </location>
</feature>